<feature type="chain" id="PRO_5018629790" evidence="1">
    <location>
        <begin position="20"/>
        <end position="120"/>
    </location>
</feature>
<keyword evidence="1" id="KW-0732">Signal</keyword>
<keyword evidence="3" id="KW-1185">Reference proteome</keyword>
<dbReference type="EMBL" id="SACO01000002">
    <property type="protein sequence ID" value="RVU07144.1"/>
    <property type="molecule type" value="Genomic_DNA"/>
</dbReference>
<evidence type="ECO:0000313" key="2">
    <source>
        <dbReference type="EMBL" id="RVU07144.1"/>
    </source>
</evidence>
<evidence type="ECO:0000256" key="1">
    <source>
        <dbReference type="SAM" id="SignalP"/>
    </source>
</evidence>
<proteinExistence type="predicted"/>
<protein>
    <submittedName>
        <fullName evidence="2">Adenosine deaminase</fullName>
    </submittedName>
</protein>
<evidence type="ECO:0000313" key="3">
    <source>
        <dbReference type="Proteomes" id="UP000282837"/>
    </source>
</evidence>
<organism evidence="2 3">
    <name type="scientific">Novosphingobium umbonatum</name>
    <dbReference type="NCBI Taxonomy" id="1908524"/>
    <lineage>
        <taxon>Bacteria</taxon>
        <taxon>Pseudomonadati</taxon>
        <taxon>Pseudomonadota</taxon>
        <taxon>Alphaproteobacteria</taxon>
        <taxon>Sphingomonadales</taxon>
        <taxon>Sphingomonadaceae</taxon>
        <taxon>Novosphingobium</taxon>
    </lineage>
</organism>
<dbReference type="OrthoDB" id="194242at2"/>
<feature type="signal peptide" evidence="1">
    <location>
        <begin position="1"/>
        <end position="19"/>
    </location>
</feature>
<dbReference type="AlphaFoldDB" id="A0A3S2V9P3"/>
<name>A0A3S2V9P3_9SPHN</name>
<comment type="caution">
    <text evidence="2">The sequence shown here is derived from an EMBL/GenBank/DDBJ whole genome shotgun (WGS) entry which is preliminary data.</text>
</comment>
<sequence length="120" mass="12734">MRFRVAIILSSAVALSGCATILNKPTQQVNVSTSNGQQVKGTVNGAAFAAPGVVQVKRENKNKTFTTEDGNCTKETVAAKQVDSVFFINILSGGLLGSSTDFGSEKMWKYNDNVVINCKG</sequence>
<accession>A0A3S2V9P3</accession>
<dbReference type="PROSITE" id="PS51257">
    <property type="entry name" value="PROKAR_LIPOPROTEIN"/>
    <property type="match status" value="1"/>
</dbReference>
<dbReference type="RefSeq" id="WP_127706493.1">
    <property type="nucleotide sequence ID" value="NZ_SACO01000002.1"/>
</dbReference>
<reference evidence="2 3" key="1">
    <citation type="submission" date="2019-01" db="EMBL/GenBank/DDBJ databases">
        <authorList>
            <person name="Chen W.-M."/>
        </authorList>
    </citation>
    <scope>NUCLEOTIDE SEQUENCE [LARGE SCALE GENOMIC DNA]</scope>
    <source>
        <strain evidence="2 3">FSY-9</strain>
    </source>
</reference>
<dbReference type="Proteomes" id="UP000282837">
    <property type="component" value="Unassembled WGS sequence"/>
</dbReference>
<gene>
    <name evidence="2" type="ORF">EOE18_04135</name>
</gene>